<keyword evidence="8" id="KW-0067">ATP-binding</keyword>
<dbReference type="SUPFAM" id="SSF55874">
    <property type="entry name" value="ATPase domain of HSP90 chaperone/DNA topoisomerase II/histidine kinase"/>
    <property type="match status" value="1"/>
</dbReference>
<evidence type="ECO:0000259" key="12">
    <source>
        <dbReference type="PROSITE" id="PS50112"/>
    </source>
</evidence>
<dbReference type="Pfam" id="PF00672">
    <property type="entry name" value="HAMP"/>
    <property type="match status" value="1"/>
</dbReference>
<evidence type="ECO:0000256" key="10">
    <source>
        <dbReference type="SAM" id="Phobius"/>
    </source>
</evidence>
<dbReference type="Pfam" id="PF02518">
    <property type="entry name" value="HATPase_c"/>
    <property type="match status" value="1"/>
</dbReference>
<feature type="domain" description="HAMP" evidence="13">
    <location>
        <begin position="325"/>
        <end position="377"/>
    </location>
</feature>
<dbReference type="InterPro" id="IPR013767">
    <property type="entry name" value="PAS_fold"/>
</dbReference>
<dbReference type="PROSITE" id="PS50112">
    <property type="entry name" value="PAS"/>
    <property type="match status" value="1"/>
</dbReference>
<feature type="transmembrane region" description="Helical" evidence="10">
    <location>
        <begin position="16"/>
        <end position="36"/>
    </location>
</feature>
<feature type="transmembrane region" description="Helical" evidence="10">
    <location>
        <begin position="299"/>
        <end position="324"/>
    </location>
</feature>
<evidence type="ECO:0000256" key="8">
    <source>
        <dbReference type="ARBA" id="ARBA00022840"/>
    </source>
</evidence>
<dbReference type="PRINTS" id="PR00344">
    <property type="entry name" value="BCTRLSENSOR"/>
</dbReference>
<keyword evidence="6" id="KW-0547">Nucleotide-binding</keyword>
<dbReference type="InterPro" id="IPR000014">
    <property type="entry name" value="PAS"/>
</dbReference>
<dbReference type="CDD" id="cd00082">
    <property type="entry name" value="HisKA"/>
    <property type="match status" value="1"/>
</dbReference>
<feature type="domain" description="PAS" evidence="12">
    <location>
        <begin position="396"/>
        <end position="466"/>
    </location>
</feature>
<dbReference type="Proteomes" id="UP001063350">
    <property type="component" value="Chromosome"/>
</dbReference>
<dbReference type="Gene3D" id="3.30.450.20">
    <property type="entry name" value="PAS domain"/>
    <property type="match status" value="1"/>
</dbReference>
<dbReference type="SUPFAM" id="SSF55785">
    <property type="entry name" value="PYP-like sensor domain (PAS domain)"/>
    <property type="match status" value="1"/>
</dbReference>
<evidence type="ECO:0000256" key="4">
    <source>
        <dbReference type="ARBA" id="ARBA00022553"/>
    </source>
</evidence>
<dbReference type="GO" id="GO:0000155">
    <property type="term" value="F:phosphorelay sensor kinase activity"/>
    <property type="evidence" value="ECO:0007669"/>
    <property type="project" value="InterPro"/>
</dbReference>
<dbReference type="Gene3D" id="3.30.565.10">
    <property type="entry name" value="Histidine kinase-like ATPase, C-terminal domain"/>
    <property type="match status" value="1"/>
</dbReference>
<dbReference type="InterPro" id="IPR017232">
    <property type="entry name" value="NtrY"/>
</dbReference>
<gene>
    <name evidence="14" type="ORF">GF1_12090</name>
</gene>
<organism evidence="14 15">
    <name type="scientific">Desulfolithobacter dissulfuricans</name>
    <dbReference type="NCBI Taxonomy" id="2795293"/>
    <lineage>
        <taxon>Bacteria</taxon>
        <taxon>Pseudomonadati</taxon>
        <taxon>Thermodesulfobacteriota</taxon>
        <taxon>Desulfobulbia</taxon>
        <taxon>Desulfobulbales</taxon>
        <taxon>Desulfobulbaceae</taxon>
        <taxon>Desulfolithobacter</taxon>
    </lineage>
</organism>
<keyword evidence="10" id="KW-1133">Transmembrane helix</keyword>
<dbReference type="InterPro" id="IPR005467">
    <property type="entry name" value="His_kinase_dom"/>
</dbReference>
<dbReference type="GO" id="GO:0005524">
    <property type="term" value="F:ATP binding"/>
    <property type="evidence" value="ECO:0007669"/>
    <property type="project" value="UniProtKB-KW"/>
</dbReference>
<dbReference type="SMART" id="SM00304">
    <property type="entry name" value="HAMP"/>
    <property type="match status" value="1"/>
</dbReference>
<dbReference type="SMART" id="SM00091">
    <property type="entry name" value="PAS"/>
    <property type="match status" value="1"/>
</dbReference>
<evidence type="ECO:0000256" key="7">
    <source>
        <dbReference type="ARBA" id="ARBA00022777"/>
    </source>
</evidence>
<keyword evidence="7 14" id="KW-0418">Kinase</keyword>
<sequence>MLTPEQRQKKRRLVRYVIGCCVLLIPLLGYLQASILRGNLNLPVSSTVLVFALININALLLLLMLYLVLRNLVELIFERRHNILGSKLRTRLVVSFVSLSLIPTILLFVIALRFVSTSMDYWFNTNVEQSLQASLKLAQTIFRDTEKRAENMGSRIARLIDSGLISLENRELVEELFKRTLETAPPGAPDALTLIDANRRELLSVRGPRLLPVVLPEIPTEAMRRASEENRPEVITQDSSAGELVQAIVPLAVNQKEELATYLVTTLLIPAEQLAQMQAITSGINDYRQLVMLKAPIKLSLLIMLLIITLLILFGAIWFGFYIARTLTGPINKLAQATRRVAEGELDFTLEKESDDEMGLLVDSFNQMTSDLLASNRQLAQAHEALQQSNQVSEQRRRYLETILENVAAGVIAINENNQITTINRFAEDLLKINPKEFLHRDYHEVLARPHVMIVENFFRELLESGKHSVERHLRITVRRGETLSLLVNITRLMDENQRAIGYVIVFDNLTNLEKAQRLAAWQEVARRIAHEIKNPLTPIQLSAQRLRKRYLDRIEGDVEIFDQCTRTIVNQVDEIKRLVSEFSDFARMPRLKKEQGDLVAMARDVLVLYREAHKHIDFTLEEPGDIPPFHFDPVQMKRVLINLLDNAVTVLHEGGSIHLRFSLTDNGKKVCMEVADSGPGISEKVRLRLFEPYFSTRKSGTGLGLAIAHTIVSEHNGVIRVADNRPGGAVFIVELPLDS</sequence>
<keyword evidence="10" id="KW-0472">Membrane</keyword>
<dbReference type="InterPro" id="IPR003594">
    <property type="entry name" value="HATPase_dom"/>
</dbReference>
<dbReference type="InterPro" id="IPR036890">
    <property type="entry name" value="HATPase_C_sf"/>
</dbReference>
<dbReference type="CDD" id="cd00130">
    <property type="entry name" value="PAS"/>
    <property type="match status" value="1"/>
</dbReference>
<evidence type="ECO:0000256" key="1">
    <source>
        <dbReference type="ARBA" id="ARBA00000085"/>
    </source>
</evidence>
<reference evidence="14" key="1">
    <citation type="submission" date="2020-12" db="EMBL/GenBank/DDBJ databases">
        <title>Desulfobium dissulfuricans gen. nov., sp. nov., a novel mesophilic, sulfate-reducing bacterium isolated from a deep-sea hydrothermal vent.</title>
        <authorList>
            <person name="Hashimoto Y."/>
            <person name="Tame A."/>
            <person name="Sawayama S."/>
            <person name="Miyazaki J."/>
            <person name="Takai K."/>
            <person name="Nakagawa S."/>
        </authorList>
    </citation>
    <scope>NUCLEOTIDE SEQUENCE</scope>
    <source>
        <strain evidence="14">GF1</strain>
    </source>
</reference>
<dbReference type="GO" id="GO:0016020">
    <property type="term" value="C:membrane"/>
    <property type="evidence" value="ECO:0007669"/>
    <property type="project" value="UniProtKB-SubCell"/>
</dbReference>
<comment type="catalytic activity">
    <reaction evidence="1">
        <text>ATP + protein L-histidine = ADP + protein N-phospho-L-histidine.</text>
        <dbReference type="EC" id="2.7.13.3"/>
    </reaction>
</comment>
<dbReference type="CDD" id="cd06225">
    <property type="entry name" value="HAMP"/>
    <property type="match status" value="1"/>
</dbReference>
<dbReference type="PROSITE" id="PS50885">
    <property type="entry name" value="HAMP"/>
    <property type="match status" value="1"/>
</dbReference>
<dbReference type="Pfam" id="PF00989">
    <property type="entry name" value="PAS"/>
    <property type="match status" value="1"/>
</dbReference>
<feature type="transmembrane region" description="Helical" evidence="10">
    <location>
        <begin position="90"/>
        <end position="115"/>
    </location>
</feature>
<dbReference type="RefSeq" id="WP_267928731.1">
    <property type="nucleotide sequence ID" value="NZ_AP024233.1"/>
</dbReference>
<proteinExistence type="predicted"/>
<dbReference type="Gene3D" id="6.10.340.10">
    <property type="match status" value="1"/>
</dbReference>
<keyword evidence="4" id="KW-0597">Phosphoprotein</keyword>
<dbReference type="Gene3D" id="1.10.287.130">
    <property type="match status" value="1"/>
</dbReference>
<dbReference type="SMART" id="SM00388">
    <property type="entry name" value="HisKA"/>
    <property type="match status" value="1"/>
</dbReference>
<evidence type="ECO:0000256" key="3">
    <source>
        <dbReference type="ARBA" id="ARBA00012438"/>
    </source>
</evidence>
<evidence type="ECO:0000256" key="9">
    <source>
        <dbReference type="ARBA" id="ARBA00023012"/>
    </source>
</evidence>
<evidence type="ECO:0000313" key="14">
    <source>
        <dbReference type="EMBL" id="BCO08833.1"/>
    </source>
</evidence>
<dbReference type="GO" id="GO:0006355">
    <property type="term" value="P:regulation of DNA-templated transcription"/>
    <property type="evidence" value="ECO:0007669"/>
    <property type="project" value="InterPro"/>
</dbReference>
<evidence type="ECO:0000313" key="15">
    <source>
        <dbReference type="Proteomes" id="UP001063350"/>
    </source>
</evidence>
<name>A0A915XK81_9BACT</name>
<dbReference type="PANTHER" id="PTHR43065:SF42">
    <property type="entry name" value="TWO-COMPONENT SENSOR PPRA"/>
    <property type="match status" value="1"/>
</dbReference>
<keyword evidence="10" id="KW-0812">Transmembrane</keyword>
<dbReference type="InterPro" id="IPR004358">
    <property type="entry name" value="Sig_transdc_His_kin-like_C"/>
</dbReference>
<dbReference type="SUPFAM" id="SSF47384">
    <property type="entry name" value="Homodimeric domain of signal transducing histidine kinase"/>
    <property type="match status" value="1"/>
</dbReference>
<dbReference type="SUPFAM" id="SSF158472">
    <property type="entry name" value="HAMP domain-like"/>
    <property type="match status" value="1"/>
</dbReference>
<dbReference type="InterPro" id="IPR035965">
    <property type="entry name" value="PAS-like_dom_sf"/>
</dbReference>
<comment type="subcellular location">
    <subcellularLocation>
        <location evidence="2">Membrane</location>
    </subcellularLocation>
</comment>
<evidence type="ECO:0000259" key="11">
    <source>
        <dbReference type="PROSITE" id="PS50109"/>
    </source>
</evidence>
<dbReference type="PIRSF" id="PIRSF037532">
    <property type="entry name" value="STHK_NtrY"/>
    <property type="match status" value="1"/>
</dbReference>
<dbReference type="KEGG" id="ddu:GF1_12090"/>
<dbReference type="InterPro" id="IPR003660">
    <property type="entry name" value="HAMP_dom"/>
</dbReference>
<dbReference type="AlphaFoldDB" id="A0A915XK81"/>
<evidence type="ECO:0000256" key="6">
    <source>
        <dbReference type="ARBA" id="ARBA00022741"/>
    </source>
</evidence>
<feature type="domain" description="Histidine kinase" evidence="11">
    <location>
        <begin position="528"/>
        <end position="740"/>
    </location>
</feature>
<protein>
    <recommendedName>
        <fullName evidence="3">histidine kinase</fullName>
        <ecNumber evidence="3">2.7.13.3</ecNumber>
    </recommendedName>
</protein>
<keyword evidence="9" id="KW-0902">Two-component regulatory system</keyword>
<dbReference type="NCBIfam" id="TIGR00229">
    <property type="entry name" value="sensory_box"/>
    <property type="match status" value="1"/>
</dbReference>
<dbReference type="EC" id="2.7.13.3" evidence="3"/>
<keyword evidence="5" id="KW-0808">Transferase</keyword>
<keyword evidence="15" id="KW-1185">Reference proteome</keyword>
<dbReference type="InterPro" id="IPR003661">
    <property type="entry name" value="HisK_dim/P_dom"/>
</dbReference>
<dbReference type="PANTHER" id="PTHR43065">
    <property type="entry name" value="SENSOR HISTIDINE KINASE"/>
    <property type="match status" value="1"/>
</dbReference>
<evidence type="ECO:0000259" key="13">
    <source>
        <dbReference type="PROSITE" id="PS50885"/>
    </source>
</evidence>
<dbReference type="SMART" id="SM00387">
    <property type="entry name" value="HATPase_c"/>
    <property type="match status" value="1"/>
</dbReference>
<dbReference type="EMBL" id="AP024233">
    <property type="protein sequence ID" value="BCO08833.1"/>
    <property type="molecule type" value="Genomic_DNA"/>
</dbReference>
<dbReference type="Pfam" id="PF00512">
    <property type="entry name" value="HisKA"/>
    <property type="match status" value="1"/>
</dbReference>
<dbReference type="InterPro" id="IPR036097">
    <property type="entry name" value="HisK_dim/P_sf"/>
</dbReference>
<dbReference type="PROSITE" id="PS50109">
    <property type="entry name" value="HIS_KIN"/>
    <property type="match status" value="1"/>
</dbReference>
<feature type="transmembrane region" description="Helical" evidence="10">
    <location>
        <begin position="48"/>
        <end position="69"/>
    </location>
</feature>
<evidence type="ECO:0000256" key="2">
    <source>
        <dbReference type="ARBA" id="ARBA00004370"/>
    </source>
</evidence>
<accession>A0A915XK81</accession>
<evidence type="ECO:0000256" key="5">
    <source>
        <dbReference type="ARBA" id="ARBA00022679"/>
    </source>
</evidence>